<sequence>MSGGRDGGPAHARHRLWRPGPAVRCDALESSGHPDPGDATWPDHVALDNETGALAAPGFNALVDTAAPGWAESPETTAAELLDLNTPFDGPIEIYLQQQTEESDSVVTVTLTRLGDDSVEARRFRVVLTRGDDGRYRFVSGEWSQRCHSGRGHRSFAASNCS</sequence>
<keyword evidence="2" id="KW-1185">Reference proteome</keyword>
<reference evidence="1 2" key="1">
    <citation type="submission" date="2020-03" db="EMBL/GenBank/DDBJ databases">
        <title>Whole genome shotgun sequence of Phytohabitans rumicis NBRC 108638.</title>
        <authorList>
            <person name="Komaki H."/>
            <person name="Tamura T."/>
        </authorList>
    </citation>
    <scope>NUCLEOTIDE SEQUENCE [LARGE SCALE GENOMIC DNA]</scope>
    <source>
        <strain evidence="1 2">NBRC 108638</strain>
    </source>
</reference>
<comment type="caution">
    <text evidence="1">The sequence shown here is derived from an EMBL/GenBank/DDBJ whole genome shotgun (WGS) entry which is preliminary data.</text>
</comment>
<accession>A0A6V8KTS4</accession>
<proteinExistence type="predicted"/>
<dbReference type="AlphaFoldDB" id="A0A6V8KTS4"/>
<reference evidence="1 2" key="2">
    <citation type="submission" date="2020-03" db="EMBL/GenBank/DDBJ databases">
        <authorList>
            <person name="Ichikawa N."/>
            <person name="Kimura A."/>
            <person name="Kitahashi Y."/>
            <person name="Uohara A."/>
        </authorList>
    </citation>
    <scope>NUCLEOTIDE SEQUENCE [LARGE SCALE GENOMIC DNA]</scope>
    <source>
        <strain evidence="1 2">NBRC 108638</strain>
    </source>
</reference>
<organism evidence="1 2">
    <name type="scientific">Phytohabitans rumicis</name>
    <dbReference type="NCBI Taxonomy" id="1076125"/>
    <lineage>
        <taxon>Bacteria</taxon>
        <taxon>Bacillati</taxon>
        <taxon>Actinomycetota</taxon>
        <taxon>Actinomycetes</taxon>
        <taxon>Micromonosporales</taxon>
        <taxon>Micromonosporaceae</taxon>
    </lineage>
</organism>
<protein>
    <submittedName>
        <fullName evidence="1">Uncharacterized protein</fullName>
    </submittedName>
</protein>
<dbReference type="EMBL" id="BLPG01000001">
    <property type="protein sequence ID" value="GFJ86840.1"/>
    <property type="molecule type" value="Genomic_DNA"/>
</dbReference>
<dbReference type="RefSeq" id="WP_173073533.1">
    <property type="nucleotide sequence ID" value="NZ_BLPG01000001.1"/>
</dbReference>
<name>A0A6V8KTS4_9ACTN</name>
<gene>
    <name evidence="1" type="ORF">Prum_004820</name>
</gene>
<evidence type="ECO:0000313" key="1">
    <source>
        <dbReference type="EMBL" id="GFJ86840.1"/>
    </source>
</evidence>
<dbReference type="Proteomes" id="UP000482960">
    <property type="component" value="Unassembled WGS sequence"/>
</dbReference>
<evidence type="ECO:0000313" key="2">
    <source>
        <dbReference type="Proteomes" id="UP000482960"/>
    </source>
</evidence>